<evidence type="ECO:0000313" key="4">
    <source>
        <dbReference type="EMBL" id="RZU51963.1"/>
    </source>
</evidence>
<comment type="caution">
    <text evidence="4">The sequence shown here is derived from an EMBL/GenBank/DDBJ whole genome shotgun (WGS) entry which is preliminary data.</text>
</comment>
<keyword evidence="2" id="KW-0812">Transmembrane</keyword>
<proteinExistence type="predicted"/>
<evidence type="ECO:0000256" key="1">
    <source>
        <dbReference type="SAM" id="MobiDB-lite"/>
    </source>
</evidence>
<dbReference type="Pfam" id="PF08044">
    <property type="entry name" value="DUF1707"/>
    <property type="match status" value="1"/>
</dbReference>
<feature type="region of interest" description="Disordered" evidence="1">
    <location>
        <begin position="141"/>
        <end position="184"/>
    </location>
</feature>
<dbReference type="PANTHER" id="PTHR40763:SF4">
    <property type="entry name" value="DUF1707 DOMAIN-CONTAINING PROTEIN"/>
    <property type="match status" value="1"/>
</dbReference>
<evidence type="ECO:0000259" key="3">
    <source>
        <dbReference type="Pfam" id="PF08044"/>
    </source>
</evidence>
<reference evidence="4 5" key="1">
    <citation type="submission" date="2019-02" db="EMBL/GenBank/DDBJ databases">
        <title>Sequencing the genomes of 1000 actinobacteria strains.</title>
        <authorList>
            <person name="Klenk H.-P."/>
        </authorList>
    </citation>
    <scope>NUCLEOTIDE SEQUENCE [LARGE SCALE GENOMIC DNA]</scope>
    <source>
        <strain evidence="4 5">DSM 45162</strain>
    </source>
</reference>
<keyword evidence="2" id="KW-0472">Membrane</keyword>
<dbReference type="EMBL" id="SHKY01000001">
    <property type="protein sequence ID" value="RZU51963.1"/>
    <property type="molecule type" value="Genomic_DNA"/>
</dbReference>
<evidence type="ECO:0000313" key="5">
    <source>
        <dbReference type="Proteomes" id="UP000292564"/>
    </source>
</evidence>
<gene>
    <name evidence="4" type="ORF">EV385_3803</name>
</gene>
<dbReference type="AlphaFoldDB" id="A0A4Q7ZNC5"/>
<dbReference type="PANTHER" id="PTHR40763">
    <property type="entry name" value="MEMBRANE PROTEIN-RELATED"/>
    <property type="match status" value="1"/>
</dbReference>
<organism evidence="4 5">
    <name type="scientific">Krasilnikovia cinnamomea</name>
    <dbReference type="NCBI Taxonomy" id="349313"/>
    <lineage>
        <taxon>Bacteria</taxon>
        <taxon>Bacillati</taxon>
        <taxon>Actinomycetota</taxon>
        <taxon>Actinomycetes</taxon>
        <taxon>Micromonosporales</taxon>
        <taxon>Micromonosporaceae</taxon>
        <taxon>Krasilnikovia</taxon>
    </lineage>
</organism>
<feature type="compositionally biased region" description="Basic and acidic residues" evidence="1">
    <location>
        <begin position="141"/>
        <end position="172"/>
    </location>
</feature>
<dbReference type="Proteomes" id="UP000292564">
    <property type="component" value="Unassembled WGS sequence"/>
</dbReference>
<keyword evidence="5" id="KW-1185">Reference proteome</keyword>
<feature type="domain" description="DUF1707" evidence="3">
    <location>
        <begin position="10"/>
        <end position="62"/>
    </location>
</feature>
<feature type="transmembrane region" description="Helical" evidence="2">
    <location>
        <begin position="114"/>
        <end position="137"/>
    </location>
</feature>
<sequence length="184" mass="20180">MLDGMRRDEMRAADADRQQVAARLRAALDEGRLDLGEYDERLQQAYAAKTYGELDLLLTDLPDVPAQAGAAVVPAQGHETRRWLLGLWSGWVPAVAVTTAVWGATSLAEGYAVYYWPVWVAAPWGAVLLWQTVAGLASGEPRRHAEQQAEERAKAQAKEHARQLKRERRALGTDEAPGTPGRPG</sequence>
<accession>A0A4Q7ZNC5</accession>
<protein>
    <submittedName>
        <fullName evidence="4">Uncharacterized protein DUF1707</fullName>
    </submittedName>
</protein>
<keyword evidence="2" id="KW-1133">Transmembrane helix</keyword>
<evidence type="ECO:0000256" key="2">
    <source>
        <dbReference type="SAM" id="Phobius"/>
    </source>
</evidence>
<dbReference type="InterPro" id="IPR012551">
    <property type="entry name" value="DUF1707_SHOCT-like"/>
</dbReference>
<feature type="transmembrane region" description="Helical" evidence="2">
    <location>
        <begin position="83"/>
        <end position="102"/>
    </location>
</feature>
<name>A0A4Q7ZNC5_9ACTN</name>